<protein>
    <submittedName>
        <fullName evidence="2">Uncharacterized protein</fullName>
    </submittedName>
</protein>
<name>N8XT49_9GAMM</name>
<evidence type="ECO:0000313" key="3">
    <source>
        <dbReference type="Proteomes" id="UP000013209"/>
    </source>
</evidence>
<dbReference type="eggNOG" id="ENOG5031T06">
    <property type="taxonomic scope" value="Bacteria"/>
</dbReference>
<gene>
    <name evidence="2" type="ORF">F966_00354</name>
</gene>
<organism evidence="2 3">
    <name type="scientific">Acinetobacter higginsii</name>
    <dbReference type="NCBI Taxonomy" id="70347"/>
    <lineage>
        <taxon>Bacteria</taxon>
        <taxon>Pseudomonadati</taxon>
        <taxon>Pseudomonadota</taxon>
        <taxon>Gammaproteobacteria</taxon>
        <taxon>Moraxellales</taxon>
        <taxon>Moraxellaceae</taxon>
        <taxon>Acinetobacter</taxon>
    </lineage>
</organism>
<dbReference type="Proteomes" id="UP000013209">
    <property type="component" value="Unassembled WGS sequence"/>
</dbReference>
<comment type="caution">
    <text evidence="2">The sequence shown here is derived from an EMBL/GenBank/DDBJ whole genome shotgun (WGS) entry which is preliminary data.</text>
</comment>
<reference evidence="2 3" key="1">
    <citation type="submission" date="2013-02" db="EMBL/GenBank/DDBJ databases">
        <title>The Genome Sequence of Acinetobacter sp. CIP 56.2.</title>
        <authorList>
            <consortium name="The Broad Institute Genome Sequencing Platform"/>
            <consortium name="The Broad Institute Genome Sequencing Center for Infectious Disease"/>
            <person name="Cerqueira G."/>
            <person name="Feldgarden M."/>
            <person name="Courvalin P."/>
            <person name="Perichon B."/>
            <person name="Grillot-Courvalin C."/>
            <person name="Clermont D."/>
            <person name="Rocha E."/>
            <person name="Yoon E.-J."/>
            <person name="Nemec A."/>
            <person name="Walker B."/>
            <person name="Young S.K."/>
            <person name="Zeng Q."/>
            <person name="Gargeya S."/>
            <person name="Fitzgerald M."/>
            <person name="Haas B."/>
            <person name="Abouelleil A."/>
            <person name="Alvarado L."/>
            <person name="Arachchi H.M."/>
            <person name="Berlin A.M."/>
            <person name="Chapman S.B."/>
            <person name="Dewar J."/>
            <person name="Goldberg J."/>
            <person name="Griggs A."/>
            <person name="Gujja S."/>
            <person name="Hansen M."/>
            <person name="Howarth C."/>
            <person name="Imamovic A."/>
            <person name="Larimer J."/>
            <person name="McCowan C."/>
            <person name="Murphy C."/>
            <person name="Neiman D."/>
            <person name="Pearson M."/>
            <person name="Priest M."/>
            <person name="Roberts A."/>
            <person name="Saif S."/>
            <person name="Shea T."/>
            <person name="Sisk P."/>
            <person name="Sykes S."/>
            <person name="Wortman J."/>
            <person name="Nusbaum C."/>
            <person name="Birren B."/>
        </authorList>
    </citation>
    <scope>NUCLEOTIDE SEQUENCE [LARGE SCALE GENOMIC DNA]</scope>
    <source>
        <strain evidence="2 3">CIP 56.2</strain>
    </source>
</reference>
<keyword evidence="1" id="KW-0472">Membrane</keyword>
<dbReference type="STRING" id="1144672.F966_00354"/>
<evidence type="ECO:0000313" key="2">
    <source>
        <dbReference type="EMBL" id="ENV10588.1"/>
    </source>
</evidence>
<dbReference type="RefSeq" id="WP_004801936.1">
    <property type="nucleotide sequence ID" value="NZ_JAKZGA010000008.1"/>
</dbReference>
<accession>N8XT49</accession>
<keyword evidence="1" id="KW-1133">Transmembrane helix</keyword>
<evidence type="ECO:0000256" key="1">
    <source>
        <dbReference type="SAM" id="Phobius"/>
    </source>
</evidence>
<dbReference type="AlphaFoldDB" id="N8XT49"/>
<keyword evidence="1" id="KW-0812">Transmembrane</keyword>
<dbReference type="EMBL" id="APPH01000004">
    <property type="protein sequence ID" value="ENV10588.1"/>
    <property type="molecule type" value="Genomic_DNA"/>
</dbReference>
<feature type="transmembrane region" description="Helical" evidence="1">
    <location>
        <begin position="17"/>
        <end position="36"/>
    </location>
</feature>
<proteinExistence type="predicted"/>
<dbReference type="HOGENOM" id="CLU_200185_0_0_6"/>
<sequence length="74" mass="8440">MEFIKYIGIKFLIKLKWFLIFLIALIVLLGVIAFIADTFFDNAARKDSCADSGGAWDYNLNQCEYRSNIPKKSG</sequence>